<dbReference type="AlphaFoldDB" id="A0ABC8S8N3"/>
<proteinExistence type="predicted"/>
<evidence type="ECO:0000313" key="1">
    <source>
        <dbReference type="EMBL" id="CAK9153175.1"/>
    </source>
</evidence>
<organism evidence="1 2">
    <name type="scientific">Ilex paraguariensis</name>
    <name type="common">yerba mate</name>
    <dbReference type="NCBI Taxonomy" id="185542"/>
    <lineage>
        <taxon>Eukaryota</taxon>
        <taxon>Viridiplantae</taxon>
        <taxon>Streptophyta</taxon>
        <taxon>Embryophyta</taxon>
        <taxon>Tracheophyta</taxon>
        <taxon>Spermatophyta</taxon>
        <taxon>Magnoliopsida</taxon>
        <taxon>eudicotyledons</taxon>
        <taxon>Gunneridae</taxon>
        <taxon>Pentapetalae</taxon>
        <taxon>asterids</taxon>
        <taxon>campanulids</taxon>
        <taxon>Aquifoliales</taxon>
        <taxon>Aquifoliaceae</taxon>
        <taxon>Ilex</taxon>
    </lineage>
</organism>
<evidence type="ECO:0008006" key="3">
    <source>
        <dbReference type="Google" id="ProtNLM"/>
    </source>
</evidence>
<keyword evidence="2" id="KW-1185">Reference proteome</keyword>
<name>A0ABC8S8N3_9AQUA</name>
<comment type="caution">
    <text evidence="1">The sequence shown here is derived from an EMBL/GenBank/DDBJ whole genome shotgun (WGS) entry which is preliminary data.</text>
</comment>
<protein>
    <recommendedName>
        <fullName evidence="3">Non-haem dioxygenase N-terminal domain-containing protein</fullName>
    </recommendedName>
</protein>
<sequence length="153" mass="16313">MAAEVESLASSVQELSMNRSGPPSRYILKDGIGLNVASSFPVLDIPVIDLGLLASSSPEGEEQLDRLRSALGYCGYFQVESLASSVQELSMNRSGPPSRYILKDGIGLNVASSFPVLDIPVIDLGLLASSSPEGEEQLDRLRSALGYCGYFQV</sequence>
<reference evidence="1 2" key="1">
    <citation type="submission" date="2024-02" db="EMBL/GenBank/DDBJ databases">
        <authorList>
            <person name="Vignale AGUSTIN F."/>
            <person name="Sosa J E."/>
            <person name="Modenutti C."/>
        </authorList>
    </citation>
    <scope>NUCLEOTIDE SEQUENCE [LARGE SCALE GENOMIC DNA]</scope>
</reference>
<evidence type="ECO:0000313" key="2">
    <source>
        <dbReference type="Proteomes" id="UP001642360"/>
    </source>
</evidence>
<dbReference type="Proteomes" id="UP001642360">
    <property type="component" value="Unassembled WGS sequence"/>
</dbReference>
<accession>A0ABC8S8N3</accession>
<dbReference type="SUPFAM" id="SSF51197">
    <property type="entry name" value="Clavaminate synthase-like"/>
    <property type="match status" value="2"/>
</dbReference>
<dbReference type="EMBL" id="CAUOFW020002358">
    <property type="protein sequence ID" value="CAK9153175.1"/>
    <property type="molecule type" value="Genomic_DNA"/>
</dbReference>
<gene>
    <name evidence="1" type="ORF">ILEXP_LOCUS21423</name>
</gene>